<evidence type="ECO:0000256" key="2">
    <source>
        <dbReference type="ARBA" id="ARBA00022692"/>
    </source>
</evidence>
<sequence>MSTEGKTSNVEKTGHDGDTSEHSDIDLYSFHEQVAGRLVIDPKEARVEFGDAVASRLKLSKDGTKVLWPQPTDSPDDPQNWSDRRKALLLVIITLAAIVPDFDSGIGIAAIFKLAAQYDTTTGVINNLTSNWSIFLLGWGGLFAVMLIRRIGRLPVLFWSQLLALGFLIGATFAPTLKTFTAMRCLTAIFGTAPQVTGLYVVTDLYPFHLQARMLNFWTMGFIISPFLSPFAFGFLVARTTWRWAYGIGSIYGAIVVLLIVFFMEETMYDRTCKPIPARPTTGLRYRIESLVGMTGYKMQKYRISWTEAVISPLNVVWRPHILSALVFEALLFGFSIGINVTNAVFLGSPPPLGFAWSQFAIAGGYGTPIVSVFVGELIGRYLNDWIMNFSIRRNNGVFEAESRLWACYLAIPLYIVGFVVLGSAFQMHLSPGAIVMGWGIAETAVMINTVAIYAYCNDAFPKHQGEVSALINLARTLGGFAVAYFQVPWALKHGALQVFGVEAAIVTGLFILIIPALQIKGRVLRVCRFHSRACIII</sequence>
<keyword evidence="9" id="KW-1185">Reference proteome</keyword>
<proteinExistence type="predicted"/>
<evidence type="ECO:0000256" key="6">
    <source>
        <dbReference type="SAM" id="Phobius"/>
    </source>
</evidence>
<feature type="transmembrane region" description="Helical" evidence="6">
    <location>
        <begin position="132"/>
        <end position="149"/>
    </location>
</feature>
<reference evidence="8" key="1">
    <citation type="submission" date="2023-03" db="EMBL/GenBank/DDBJ databases">
        <title>Massive genome expansion in bonnet fungi (Mycena s.s.) driven by repeated elements and novel gene families across ecological guilds.</title>
        <authorList>
            <consortium name="Lawrence Berkeley National Laboratory"/>
            <person name="Harder C.B."/>
            <person name="Miyauchi S."/>
            <person name="Viragh M."/>
            <person name="Kuo A."/>
            <person name="Thoen E."/>
            <person name="Andreopoulos B."/>
            <person name="Lu D."/>
            <person name="Skrede I."/>
            <person name="Drula E."/>
            <person name="Henrissat B."/>
            <person name="Morin E."/>
            <person name="Kohler A."/>
            <person name="Barry K."/>
            <person name="LaButti K."/>
            <person name="Morin E."/>
            <person name="Salamov A."/>
            <person name="Lipzen A."/>
            <person name="Mereny Z."/>
            <person name="Hegedus B."/>
            <person name="Baldrian P."/>
            <person name="Stursova M."/>
            <person name="Weitz H."/>
            <person name="Taylor A."/>
            <person name="Grigoriev I.V."/>
            <person name="Nagy L.G."/>
            <person name="Martin F."/>
            <person name="Kauserud H."/>
        </authorList>
    </citation>
    <scope>NUCLEOTIDE SEQUENCE</scope>
    <source>
        <strain evidence="8">9144</strain>
    </source>
</reference>
<evidence type="ECO:0000313" key="9">
    <source>
        <dbReference type="Proteomes" id="UP001219525"/>
    </source>
</evidence>
<evidence type="ECO:0000259" key="7">
    <source>
        <dbReference type="PROSITE" id="PS50850"/>
    </source>
</evidence>
<gene>
    <name evidence="8" type="ORF">GGX14DRAFT_343695</name>
</gene>
<feature type="transmembrane region" description="Helical" evidence="6">
    <location>
        <begin position="500"/>
        <end position="520"/>
    </location>
</feature>
<dbReference type="Gene3D" id="1.20.1250.20">
    <property type="entry name" value="MFS general substrate transporter like domains"/>
    <property type="match status" value="1"/>
</dbReference>
<dbReference type="GO" id="GO:0022857">
    <property type="term" value="F:transmembrane transporter activity"/>
    <property type="evidence" value="ECO:0007669"/>
    <property type="project" value="InterPro"/>
</dbReference>
<feature type="transmembrane region" description="Helical" evidence="6">
    <location>
        <begin position="181"/>
        <end position="203"/>
    </location>
</feature>
<protein>
    <submittedName>
        <fullName evidence="8">MFS general substrate transporter</fullName>
    </submittedName>
</protein>
<feature type="transmembrane region" description="Helical" evidence="6">
    <location>
        <begin position="156"/>
        <end position="175"/>
    </location>
</feature>
<comment type="caution">
    <text evidence="8">The sequence shown here is derived from an EMBL/GenBank/DDBJ whole genome shotgun (WGS) entry which is preliminary data.</text>
</comment>
<feature type="transmembrane region" description="Helical" evidence="6">
    <location>
        <begin position="87"/>
        <end position="112"/>
    </location>
</feature>
<dbReference type="Proteomes" id="UP001219525">
    <property type="component" value="Unassembled WGS sequence"/>
</dbReference>
<accession>A0AAD6YVA6</accession>
<evidence type="ECO:0000256" key="3">
    <source>
        <dbReference type="ARBA" id="ARBA00022989"/>
    </source>
</evidence>
<dbReference type="InterPro" id="IPR020846">
    <property type="entry name" value="MFS_dom"/>
</dbReference>
<keyword evidence="3 6" id="KW-1133">Transmembrane helix</keyword>
<feature type="transmembrane region" description="Helical" evidence="6">
    <location>
        <begin position="215"/>
        <end position="238"/>
    </location>
</feature>
<feature type="compositionally biased region" description="Basic and acidic residues" evidence="5">
    <location>
        <begin position="12"/>
        <end position="23"/>
    </location>
</feature>
<dbReference type="Pfam" id="PF07690">
    <property type="entry name" value="MFS_1"/>
    <property type="match status" value="1"/>
</dbReference>
<dbReference type="GO" id="GO:0005886">
    <property type="term" value="C:plasma membrane"/>
    <property type="evidence" value="ECO:0007669"/>
    <property type="project" value="TreeGrafter"/>
</dbReference>
<feature type="region of interest" description="Disordered" evidence="5">
    <location>
        <begin position="1"/>
        <end position="23"/>
    </location>
</feature>
<dbReference type="PROSITE" id="PS50850">
    <property type="entry name" value="MFS"/>
    <property type="match status" value="1"/>
</dbReference>
<dbReference type="SUPFAM" id="SSF103473">
    <property type="entry name" value="MFS general substrate transporter"/>
    <property type="match status" value="1"/>
</dbReference>
<evidence type="ECO:0000256" key="5">
    <source>
        <dbReference type="SAM" id="MobiDB-lite"/>
    </source>
</evidence>
<dbReference type="InterPro" id="IPR011701">
    <property type="entry name" value="MFS"/>
</dbReference>
<dbReference type="EMBL" id="JARJCW010000001">
    <property type="protein sequence ID" value="KAJ7230265.1"/>
    <property type="molecule type" value="Genomic_DNA"/>
</dbReference>
<keyword evidence="4 6" id="KW-0472">Membrane</keyword>
<dbReference type="PANTHER" id="PTHR23502:SF22">
    <property type="entry name" value="MAJOR FACILITATOR SUPERFAMILY (MFS) PROFILE DOMAIN-CONTAINING PROTEIN"/>
    <property type="match status" value="1"/>
</dbReference>
<dbReference type="AlphaFoldDB" id="A0AAD6YVA6"/>
<feature type="transmembrane region" description="Helical" evidence="6">
    <location>
        <begin position="244"/>
        <end position="264"/>
    </location>
</feature>
<feature type="transmembrane region" description="Helical" evidence="6">
    <location>
        <begin position="434"/>
        <end position="456"/>
    </location>
</feature>
<feature type="transmembrane region" description="Helical" evidence="6">
    <location>
        <begin position="322"/>
        <end position="346"/>
    </location>
</feature>
<name>A0AAD6YVA6_9AGAR</name>
<feature type="domain" description="Major facilitator superfamily (MFS) profile" evidence="7">
    <location>
        <begin position="89"/>
        <end position="519"/>
    </location>
</feature>
<feature type="transmembrane region" description="Helical" evidence="6">
    <location>
        <begin position="366"/>
        <end position="384"/>
    </location>
</feature>
<keyword evidence="2 6" id="KW-0812">Transmembrane</keyword>
<feature type="transmembrane region" description="Helical" evidence="6">
    <location>
        <begin position="405"/>
        <end position="428"/>
    </location>
</feature>
<evidence type="ECO:0000256" key="4">
    <source>
        <dbReference type="ARBA" id="ARBA00023136"/>
    </source>
</evidence>
<evidence type="ECO:0000313" key="8">
    <source>
        <dbReference type="EMBL" id="KAJ7230265.1"/>
    </source>
</evidence>
<dbReference type="PANTHER" id="PTHR23502">
    <property type="entry name" value="MAJOR FACILITATOR SUPERFAMILY"/>
    <property type="match status" value="1"/>
</dbReference>
<feature type="compositionally biased region" description="Polar residues" evidence="5">
    <location>
        <begin position="1"/>
        <end position="11"/>
    </location>
</feature>
<organism evidence="8 9">
    <name type="scientific">Mycena pura</name>
    <dbReference type="NCBI Taxonomy" id="153505"/>
    <lineage>
        <taxon>Eukaryota</taxon>
        <taxon>Fungi</taxon>
        <taxon>Dikarya</taxon>
        <taxon>Basidiomycota</taxon>
        <taxon>Agaricomycotina</taxon>
        <taxon>Agaricomycetes</taxon>
        <taxon>Agaricomycetidae</taxon>
        <taxon>Agaricales</taxon>
        <taxon>Marasmiineae</taxon>
        <taxon>Mycenaceae</taxon>
        <taxon>Mycena</taxon>
    </lineage>
</organism>
<comment type="subcellular location">
    <subcellularLocation>
        <location evidence="1">Membrane</location>
        <topology evidence="1">Multi-pass membrane protein</topology>
    </subcellularLocation>
</comment>
<feature type="transmembrane region" description="Helical" evidence="6">
    <location>
        <begin position="468"/>
        <end position="488"/>
    </location>
</feature>
<dbReference type="InterPro" id="IPR036259">
    <property type="entry name" value="MFS_trans_sf"/>
</dbReference>
<evidence type="ECO:0000256" key="1">
    <source>
        <dbReference type="ARBA" id="ARBA00004141"/>
    </source>
</evidence>